<evidence type="ECO:0000259" key="2">
    <source>
        <dbReference type="PROSITE" id="PS50835"/>
    </source>
</evidence>
<dbReference type="InterPro" id="IPR007110">
    <property type="entry name" value="Ig-like_dom"/>
</dbReference>
<dbReference type="SUPFAM" id="SSF49265">
    <property type="entry name" value="Fibronectin type III"/>
    <property type="match status" value="1"/>
</dbReference>
<dbReference type="InterPro" id="IPR036116">
    <property type="entry name" value="FN3_sf"/>
</dbReference>
<dbReference type="InterPro" id="IPR013783">
    <property type="entry name" value="Ig-like_fold"/>
</dbReference>
<evidence type="ECO:0000256" key="1">
    <source>
        <dbReference type="SAM" id="Phobius"/>
    </source>
</evidence>
<name>A0ABD0JQ22_9CAEN</name>
<feature type="transmembrane region" description="Helical" evidence="1">
    <location>
        <begin position="295"/>
        <end position="315"/>
    </location>
</feature>
<dbReference type="AlphaFoldDB" id="A0ABD0JQ22"/>
<dbReference type="PROSITE" id="PS50835">
    <property type="entry name" value="IG_LIKE"/>
    <property type="match status" value="1"/>
</dbReference>
<dbReference type="CDD" id="cd00063">
    <property type="entry name" value="FN3"/>
    <property type="match status" value="1"/>
</dbReference>
<dbReference type="Gene3D" id="2.60.40.10">
    <property type="entry name" value="Immunoglobulins"/>
    <property type="match status" value="2"/>
</dbReference>
<proteinExistence type="predicted"/>
<evidence type="ECO:0000259" key="3">
    <source>
        <dbReference type="PROSITE" id="PS50853"/>
    </source>
</evidence>
<gene>
    <name evidence="4" type="ORF">BaRGS_00031912</name>
</gene>
<evidence type="ECO:0000313" key="5">
    <source>
        <dbReference type="Proteomes" id="UP001519460"/>
    </source>
</evidence>
<dbReference type="EMBL" id="JACVVK020000364">
    <property type="protein sequence ID" value="KAK7476830.1"/>
    <property type="molecule type" value="Genomic_DNA"/>
</dbReference>
<dbReference type="PROSITE" id="PS50853">
    <property type="entry name" value="FN3"/>
    <property type="match status" value="1"/>
</dbReference>
<dbReference type="Proteomes" id="UP001519460">
    <property type="component" value="Unassembled WGS sequence"/>
</dbReference>
<dbReference type="SMART" id="SM00060">
    <property type="entry name" value="FN3"/>
    <property type="match status" value="1"/>
</dbReference>
<sequence>AALPATVQRAGKNRYSSEIRAQGSVHSWLAHSRPRLRRKRPKPMILLHVLMVSFLLLDYIVVSVEGLETQSTCEAVRQGTSGRITCHYSEDIRQTYRDFSVRWYGYHDDKSVAVVMCSWLSVQDVTCVAEPGYTYGEVSNMFVVSIRNVTNQHLGRYACQGVQFVADKIIPCFLNASEELVPPSEIHQINSTYESTTISWRDNNTRNNGTTYQVRYKQLWSDEYTSADGVQSSFTNFTIFGLVPGSDYNVSVRVLRADGESSDWSTGTVARTKRLPECTANRTLPEQPYHDASPFFVGMASALLPVTSFLVILYFHFREKRRRAGEGRFQRRSVVQHDEEESASFVE</sequence>
<keyword evidence="1" id="KW-0472">Membrane</keyword>
<keyword evidence="5" id="KW-1185">Reference proteome</keyword>
<evidence type="ECO:0008006" key="6">
    <source>
        <dbReference type="Google" id="ProtNLM"/>
    </source>
</evidence>
<reference evidence="4 5" key="1">
    <citation type="journal article" date="2023" name="Sci. Data">
        <title>Genome assembly of the Korean intertidal mud-creeper Batillaria attramentaria.</title>
        <authorList>
            <person name="Patra A.K."/>
            <person name="Ho P.T."/>
            <person name="Jun S."/>
            <person name="Lee S.J."/>
            <person name="Kim Y."/>
            <person name="Won Y.J."/>
        </authorList>
    </citation>
    <scope>NUCLEOTIDE SEQUENCE [LARGE SCALE GENOMIC DNA]</scope>
    <source>
        <strain evidence="4">Wonlab-2016</strain>
    </source>
</reference>
<comment type="caution">
    <text evidence="4">The sequence shown here is derived from an EMBL/GenBank/DDBJ whole genome shotgun (WGS) entry which is preliminary data.</text>
</comment>
<dbReference type="SUPFAM" id="SSF48726">
    <property type="entry name" value="Immunoglobulin"/>
    <property type="match status" value="1"/>
</dbReference>
<dbReference type="Pfam" id="PF00041">
    <property type="entry name" value="fn3"/>
    <property type="match status" value="1"/>
</dbReference>
<protein>
    <recommendedName>
        <fullName evidence="6">Fibronectin type-III domain-containing protein</fullName>
    </recommendedName>
</protein>
<evidence type="ECO:0000313" key="4">
    <source>
        <dbReference type="EMBL" id="KAK7476830.1"/>
    </source>
</evidence>
<feature type="domain" description="Fibronectin type-III" evidence="3">
    <location>
        <begin position="182"/>
        <end position="275"/>
    </location>
</feature>
<dbReference type="InterPro" id="IPR036179">
    <property type="entry name" value="Ig-like_dom_sf"/>
</dbReference>
<feature type="domain" description="Ig-like" evidence="2">
    <location>
        <begin position="43"/>
        <end position="160"/>
    </location>
</feature>
<feature type="non-terminal residue" evidence="4">
    <location>
        <position position="1"/>
    </location>
</feature>
<organism evidence="4 5">
    <name type="scientific">Batillaria attramentaria</name>
    <dbReference type="NCBI Taxonomy" id="370345"/>
    <lineage>
        <taxon>Eukaryota</taxon>
        <taxon>Metazoa</taxon>
        <taxon>Spiralia</taxon>
        <taxon>Lophotrochozoa</taxon>
        <taxon>Mollusca</taxon>
        <taxon>Gastropoda</taxon>
        <taxon>Caenogastropoda</taxon>
        <taxon>Sorbeoconcha</taxon>
        <taxon>Cerithioidea</taxon>
        <taxon>Batillariidae</taxon>
        <taxon>Batillaria</taxon>
    </lineage>
</organism>
<keyword evidence="1" id="KW-1133">Transmembrane helix</keyword>
<accession>A0ABD0JQ22</accession>
<feature type="transmembrane region" description="Helical" evidence="1">
    <location>
        <begin position="45"/>
        <end position="64"/>
    </location>
</feature>
<dbReference type="InterPro" id="IPR003961">
    <property type="entry name" value="FN3_dom"/>
</dbReference>
<keyword evidence="1" id="KW-0812">Transmembrane</keyword>